<protein>
    <recommendedName>
        <fullName evidence="3">SHOCT domain-containing protein</fullName>
    </recommendedName>
</protein>
<evidence type="ECO:0000313" key="1">
    <source>
        <dbReference type="EMBL" id="TSI11981.1"/>
    </source>
</evidence>
<name>A0A556C3J2_BREAU</name>
<dbReference type="Proteomes" id="UP000316406">
    <property type="component" value="Unassembled WGS sequence"/>
</dbReference>
<evidence type="ECO:0000313" key="2">
    <source>
        <dbReference type="Proteomes" id="UP000316406"/>
    </source>
</evidence>
<dbReference type="RefSeq" id="WP_186293259.1">
    <property type="nucleotide sequence ID" value="NZ_VLTK01000023.1"/>
</dbReference>
<organism evidence="1 2">
    <name type="scientific">Brevibacterium aurantiacum</name>
    <dbReference type="NCBI Taxonomy" id="273384"/>
    <lineage>
        <taxon>Bacteria</taxon>
        <taxon>Bacillati</taxon>
        <taxon>Actinomycetota</taxon>
        <taxon>Actinomycetes</taxon>
        <taxon>Micrococcales</taxon>
        <taxon>Brevibacteriaceae</taxon>
        <taxon>Brevibacterium</taxon>
    </lineage>
</organism>
<reference evidence="1 2" key="1">
    <citation type="submission" date="2019-07" db="EMBL/GenBank/DDBJ databases">
        <title>Draft genome sequence of Brevibacterium aurantiacum XU54 isolated from Xinjiang China.</title>
        <authorList>
            <person name="Xu X."/>
        </authorList>
    </citation>
    <scope>NUCLEOTIDE SEQUENCE [LARGE SCALE GENOMIC DNA]</scope>
    <source>
        <strain evidence="1 2">XU54</strain>
    </source>
</reference>
<dbReference type="AlphaFoldDB" id="A0A556C3J2"/>
<keyword evidence="2" id="KW-1185">Reference proteome</keyword>
<comment type="caution">
    <text evidence="1">The sequence shown here is derived from an EMBL/GenBank/DDBJ whole genome shotgun (WGS) entry which is preliminary data.</text>
</comment>
<accession>A0A556C3J2</accession>
<dbReference type="EMBL" id="VLTK01000023">
    <property type="protein sequence ID" value="TSI11981.1"/>
    <property type="molecule type" value="Genomic_DNA"/>
</dbReference>
<sequence>MGLVIVAIVASAIALVVTLVRRRQAPETAAAAPLEQVERLADLRDRALISPSEFERLKGDVTKA</sequence>
<gene>
    <name evidence="1" type="ORF">FO013_21295</name>
</gene>
<evidence type="ECO:0008006" key="3">
    <source>
        <dbReference type="Google" id="ProtNLM"/>
    </source>
</evidence>
<proteinExistence type="predicted"/>